<dbReference type="EMBL" id="CAUH01006509">
    <property type="protein sequence ID" value="CCU82541.1"/>
    <property type="molecule type" value="Genomic_DNA"/>
</dbReference>
<feature type="region of interest" description="Disordered" evidence="1">
    <location>
        <begin position="28"/>
        <end position="107"/>
    </location>
</feature>
<evidence type="ECO:0000256" key="1">
    <source>
        <dbReference type="SAM" id="MobiDB-lite"/>
    </source>
</evidence>
<feature type="compositionally biased region" description="Polar residues" evidence="1">
    <location>
        <begin position="96"/>
        <end position="107"/>
    </location>
</feature>
<comment type="caution">
    <text evidence="2">The sequence shown here is derived from an EMBL/GenBank/DDBJ whole genome shotgun (WGS) entry which is preliminary data.</text>
</comment>
<proteinExistence type="predicted"/>
<feature type="compositionally biased region" description="Basic residues" evidence="1">
    <location>
        <begin position="80"/>
        <end position="95"/>
    </location>
</feature>
<feature type="compositionally biased region" description="Polar residues" evidence="1">
    <location>
        <begin position="50"/>
        <end position="71"/>
    </location>
</feature>
<reference evidence="2 3" key="1">
    <citation type="journal article" date="2010" name="Science">
        <title>Genome expansion and gene loss in powdery mildew fungi reveal tradeoffs in extreme parasitism.</title>
        <authorList>
            <person name="Spanu P.D."/>
            <person name="Abbott J.C."/>
            <person name="Amselem J."/>
            <person name="Burgis T.A."/>
            <person name="Soanes D.M."/>
            <person name="Stueber K."/>
            <person name="Ver Loren van Themaat E."/>
            <person name="Brown J.K.M."/>
            <person name="Butcher S.A."/>
            <person name="Gurr S.J."/>
            <person name="Lebrun M.-H."/>
            <person name="Ridout C.J."/>
            <person name="Schulze-Lefert P."/>
            <person name="Talbot N.J."/>
            <person name="Ahmadinejad N."/>
            <person name="Ametz C."/>
            <person name="Barton G.R."/>
            <person name="Benjdia M."/>
            <person name="Bidzinski P."/>
            <person name="Bindschedler L.V."/>
            <person name="Both M."/>
            <person name="Brewer M.T."/>
            <person name="Cadle-Davidson L."/>
            <person name="Cadle-Davidson M.M."/>
            <person name="Collemare J."/>
            <person name="Cramer R."/>
            <person name="Frenkel O."/>
            <person name="Godfrey D."/>
            <person name="Harriman J."/>
            <person name="Hoede C."/>
            <person name="King B.C."/>
            <person name="Klages S."/>
            <person name="Kleemann J."/>
            <person name="Knoll D."/>
            <person name="Koti P.S."/>
            <person name="Kreplak J."/>
            <person name="Lopez-Ruiz F.J."/>
            <person name="Lu X."/>
            <person name="Maekawa T."/>
            <person name="Mahanil S."/>
            <person name="Micali C."/>
            <person name="Milgroom M.G."/>
            <person name="Montana G."/>
            <person name="Noir S."/>
            <person name="O'Connell R.J."/>
            <person name="Oberhaensli S."/>
            <person name="Parlange F."/>
            <person name="Pedersen C."/>
            <person name="Quesneville H."/>
            <person name="Reinhardt R."/>
            <person name="Rott M."/>
            <person name="Sacristan S."/>
            <person name="Schmidt S.M."/>
            <person name="Schoen M."/>
            <person name="Skamnioti P."/>
            <person name="Sommer H."/>
            <person name="Stephens A."/>
            <person name="Takahara H."/>
            <person name="Thordal-Christensen H."/>
            <person name="Vigouroux M."/>
            <person name="Wessling R."/>
            <person name="Wicker T."/>
            <person name="Panstruga R."/>
        </authorList>
    </citation>
    <scope>NUCLEOTIDE SEQUENCE [LARGE SCALE GENOMIC DNA]</scope>
    <source>
        <strain evidence="2">DH14</strain>
    </source>
</reference>
<name>N1JPJ8_BLUG1</name>
<sequence length="165" mass="18908">MKFYIRAAIAKFMISGPCTVLPALPSRPETQATGSKITECAAKKQDEPQSKVTQDKVSQAKTTWASITRNGLKTPPALQKSRRLCQRRKTRRGHQKTQPSQRNQSPKMNACFFAVEMNIPGEHYHRLVLERLWRKFSKFLKPTLIMYTVFQLASQLDPKTKNYAP</sequence>
<evidence type="ECO:0000313" key="3">
    <source>
        <dbReference type="Proteomes" id="UP000015441"/>
    </source>
</evidence>
<keyword evidence="3" id="KW-1185">Reference proteome</keyword>
<organism evidence="2 3">
    <name type="scientific">Blumeria graminis f. sp. hordei (strain DH14)</name>
    <name type="common">Barley powdery mildew</name>
    <name type="synonym">Oidium monilioides f. sp. hordei</name>
    <dbReference type="NCBI Taxonomy" id="546991"/>
    <lineage>
        <taxon>Eukaryota</taxon>
        <taxon>Fungi</taxon>
        <taxon>Dikarya</taxon>
        <taxon>Ascomycota</taxon>
        <taxon>Pezizomycotina</taxon>
        <taxon>Leotiomycetes</taxon>
        <taxon>Erysiphales</taxon>
        <taxon>Erysiphaceae</taxon>
        <taxon>Blumeria</taxon>
        <taxon>Blumeria hordei</taxon>
    </lineage>
</organism>
<dbReference type="InParanoid" id="N1JPJ8"/>
<evidence type="ECO:0000313" key="2">
    <source>
        <dbReference type="EMBL" id="CCU82541.1"/>
    </source>
</evidence>
<protein>
    <submittedName>
        <fullName evidence="2">EKA-like protein</fullName>
    </submittedName>
</protein>
<dbReference type="AlphaFoldDB" id="N1JPJ8"/>
<accession>N1JPJ8</accession>
<dbReference type="HOGENOM" id="CLU_1610480_0_0_1"/>
<dbReference type="Proteomes" id="UP000015441">
    <property type="component" value="Unassembled WGS sequence"/>
</dbReference>
<gene>
    <name evidence="2" type="ORF">BGHDH14_bgh02567</name>
</gene>